<reference evidence="3 4" key="1">
    <citation type="journal article" date="2014" name="Int. J. Syst. Evol. Microbiol.">
        <title>Complete genome sequence of Corynebacterium casei LMG S-19264T (=DSM 44701T), isolated from a smear-ripened cheese.</title>
        <authorList>
            <consortium name="US DOE Joint Genome Institute (JGI-PGF)"/>
            <person name="Walter F."/>
            <person name="Albersmeier A."/>
            <person name="Kalinowski J."/>
            <person name="Ruckert C."/>
        </authorList>
    </citation>
    <scope>NUCLEOTIDE SEQUENCE [LARGE SCALE GENOMIC DNA]</scope>
    <source>
        <strain evidence="3 4">NBRC 112289</strain>
    </source>
</reference>
<organism evidence="3 4">
    <name type="scientific">Arenivirga flava</name>
    <dbReference type="NCBI Taxonomy" id="1930060"/>
    <lineage>
        <taxon>Bacteria</taxon>
        <taxon>Bacillati</taxon>
        <taxon>Actinomycetota</taxon>
        <taxon>Actinomycetes</taxon>
        <taxon>Micrococcales</taxon>
        <taxon>Microbacteriaceae</taxon>
        <taxon>Arenivirga</taxon>
    </lineage>
</organism>
<accession>A0AA37UFS0</accession>
<keyword evidence="4" id="KW-1185">Reference proteome</keyword>
<feature type="domain" description="D-apionate lactonase TIM barrel" evidence="2">
    <location>
        <begin position="330"/>
        <end position="490"/>
    </location>
</feature>
<dbReference type="Pfam" id="PF25838">
    <property type="entry name" value="Apionate_lact_M"/>
    <property type="match status" value="1"/>
</dbReference>
<dbReference type="Proteomes" id="UP001157160">
    <property type="component" value="Unassembled WGS sequence"/>
</dbReference>
<evidence type="ECO:0000259" key="2">
    <source>
        <dbReference type="Pfam" id="PF25838"/>
    </source>
</evidence>
<dbReference type="EMBL" id="BSUL01000001">
    <property type="protein sequence ID" value="GMA29718.1"/>
    <property type="molecule type" value="Genomic_DNA"/>
</dbReference>
<evidence type="ECO:0000313" key="3">
    <source>
        <dbReference type="EMBL" id="GMA29718.1"/>
    </source>
</evidence>
<dbReference type="AlphaFoldDB" id="A0AA37UFS0"/>
<sequence>MSLSTWGPHRGEPWTSGRWRAELRGDELADLRVDGVLVARSVRAVVRDRDWGTVPVTVAAMTHQEGAAVLALRYDGLGITADATLRIEERGAELSVSLELTADGHVTTNRTGLVLLHPPVVSGAALRIRHADGSSERTVFPGTISPHQPAFGITGLDWPHGGLELSADFTGDVFEMEDQRNWTDASYKTYSRPLALPFPYELAEGGRVEQSIVFRATGSAADADAQASALRLVDAGRAVPSVLVGASTAPTDGTAHPTPAADAVLVEIEADAPNAAAVLARAAASGLPLDVRIVAADPSQVAGAVALAAPHAPVRLAVFDALTHVSEEPLHAALVEAAAGLDAELIGGARSHFTELNRTHERLPRFDAWTISITPQMHARETFQIEESIGLQRRVAADAVAIAGGAPLHVGPITLRPRFNAVATTAPPEPPADLHAGYGPALRDDATDERQAAPQLAAWVVASAAALAQGGAASVAWFEEWGPRGLDGMPAAEAVAAVRALSGLPLLVPEAPAPDDARTWALAARTPDGVRVLAARLGDTADELAIAADGRTVRAMLEPGTWSIIDVPADHEED</sequence>
<dbReference type="InterPro" id="IPR058787">
    <property type="entry name" value="ApnL_M"/>
</dbReference>
<comment type="caution">
    <text evidence="3">The sequence shown here is derived from an EMBL/GenBank/DDBJ whole genome shotgun (WGS) entry which is preliminary data.</text>
</comment>
<dbReference type="Pfam" id="PF25837">
    <property type="entry name" value="Apionate_lact_N"/>
    <property type="match status" value="1"/>
</dbReference>
<feature type="domain" description="D-apionate lactonase N-terminal" evidence="1">
    <location>
        <begin position="12"/>
        <end position="218"/>
    </location>
</feature>
<dbReference type="InterPro" id="IPR058788">
    <property type="entry name" value="ApnL_N"/>
</dbReference>
<protein>
    <submittedName>
        <fullName evidence="3">Uncharacterized protein</fullName>
    </submittedName>
</protein>
<name>A0AA37UFS0_9MICO</name>
<evidence type="ECO:0000259" key="1">
    <source>
        <dbReference type="Pfam" id="PF25837"/>
    </source>
</evidence>
<evidence type="ECO:0000313" key="4">
    <source>
        <dbReference type="Proteomes" id="UP001157160"/>
    </source>
</evidence>
<proteinExistence type="predicted"/>
<dbReference type="RefSeq" id="WP_284234063.1">
    <property type="nucleotide sequence ID" value="NZ_BSUL01000001.1"/>
</dbReference>
<gene>
    <name evidence="3" type="ORF">GCM10025874_29710</name>
</gene>